<dbReference type="InterPro" id="IPR013538">
    <property type="entry name" value="ASHA1/2-like_C"/>
</dbReference>
<dbReference type="Proteomes" id="UP000494330">
    <property type="component" value="Unassembled WGS sequence"/>
</dbReference>
<evidence type="ECO:0000313" key="4">
    <source>
        <dbReference type="Proteomes" id="UP000494330"/>
    </source>
</evidence>
<dbReference type="GO" id="GO:0032259">
    <property type="term" value="P:methylation"/>
    <property type="evidence" value="ECO:0007669"/>
    <property type="project" value="UniProtKB-KW"/>
</dbReference>
<comment type="similarity">
    <text evidence="1">Belongs to the AHA1 family.</text>
</comment>
<accession>A0A6J5DYW9</accession>
<keyword evidence="3" id="KW-0489">Methyltransferase</keyword>
<reference evidence="3 4" key="1">
    <citation type="submission" date="2019-09" db="EMBL/GenBank/DDBJ databases">
        <authorList>
            <person name="Depoorter E."/>
        </authorList>
    </citation>
    <scope>NUCLEOTIDE SEQUENCE [LARGE SCALE GENOMIC DNA]</scope>
    <source>
        <strain evidence="3">LMG 30113</strain>
    </source>
</reference>
<evidence type="ECO:0000256" key="1">
    <source>
        <dbReference type="ARBA" id="ARBA00006817"/>
    </source>
</evidence>
<evidence type="ECO:0000313" key="3">
    <source>
        <dbReference type="EMBL" id="VWB54675.1"/>
    </source>
</evidence>
<dbReference type="CDD" id="cd08898">
    <property type="entry name" value="SRPBCC_CalC_Aha1-like_5"/>
    <property type="match status" value="1"/>
</dbReference>
<dbReference type="Pfam" id="PF08327">
    <property type="entry name" value="AHSA1"/>
    <property type="match status" value="1"/>
</dbReference>
<proteinExistence type="inferred from homology"/>
<keyword evidence="3" id="KW-0808">Transferase</keyword>
<gene>
    <name evidence="3" type="ORF">BPA30113_02384</name>
</gene>
<dbReference type="InterPro" id="IPR023393">
    <property type="entry name" value="START-like_dom_sf"/>
</dbReference>
<protein>
    <submittedName>
        <fullName evidence="3">Vanillate O-demethylase oxidoreductase VanB</fullName>
    </submittedName>
</protein>
<name>A0A6J5DYW9_9BURK</name>
<dbReference type="Gene3D" id="3.30.530.20">
    <property type="match status" value="1"/>
</dbReference>
<keyword evidence="4" id="KW-1185">Reference proteome</keyword>
<organism evidence="3 4">
    <name type="scientific">Burkholderia paludis</name>
    <dbReference type="NCBI Taxonomy" id="1506587"/>
    <lineage>
        <taxon>Bacteria</taxon>
        <taxon>Pseudomonadati</taxon>
        <taxon>Pseudomonadota</taxon>
        <taxon>Betaproteobacteria</taxon>
        <taxon>Burkholderiales</taxon>
        <taxon>Burkholderiaceae</taxon>
        <taxon>Burkholderia</taxon>
        <taxon>Burkholderia cepacia complex</taxon>
    </lineage>
</organism>
<dbReference type="SUPFAM" id="SSF55961">
    <property type="entry name" value="Bet v1-like"/>
    <property type="match status" value="1"/>
</dbReference>
<evidence type="ECO:0000259" key="2">
    <source>
        <dbReference type="Pfam" id="PF08327"/>
    </source>
</evidence>
<dbReference type="AlphaFoldDB" id="A0A6J5DYW9"/>
<dbReference type="GO" id="GO:0008168">
    <property type="term" value="F:methyltransferase activity"/>
    <property type="evidence" value="ECO:0007669"/>
    <property type="project" value="UniProtKB-KW"/>
</dbReference>
<feature type="domain" description="Activator of Hsp90 ATPase homologue 1/2-like C-terminal" evidence="2">
    <location>
        <begin position="18"/>
        <end position="162"/>
    </location>
</feature>
<dbReference type="EMBL" id="CABVQD010000006">
    <property type="protein sequence ID" value="VWB54675.1"/>
    <property type="molecule type" value="Genomic_DNA"/>
</dbReference>
<sequence length="166" mass="18445">MVMPRQTGRIEKQALLAASPDRVWEAVSNAGEFGQWFGVTFDGPFAAGQPLFGRITPTRVDDDVAKTQEPYAGTVFEIVVDRVEPKQLFSFRWHPFAIDPNIDYTSEPMTLVTFALAAQAGGTLLTVTETGFDRLIEARRAQAHEMNDRGWAAQMTLIAKYLAQHA</sequence>